<dbReference type="EMBL" id="CAJVPL010002851">
    <property type="protein sequence ID" value="CAG8621108.1"/>
    <property type="molecule type" value="Genomic_DNA"/>
</dbReference>
<accession>A0A9N9GME9</accession>
<dbReference type="Proteomes" id="UP000789831">
    <property type="component" value="Unassembled WGS sequence"/>
</dbReference>
<feature type="region of interest" description="Disordered" evidence="1">
    <location>
        <begin position="141"/>
        <end position="161"/>
    </location>
</feature>
<keyword evidence="3" id="KW-1185">Reference proteome</keyword>
<feature type="compositionally biased region" description="Polar residues" evidence="1">
    <location>
        <begin position="59"/>
        <end position="87"/>
    </location>
</feature>
<proteinExistence type="predicted"/>
<feature type="region of interest" description="Disordered" evidence="1">
    <location>
        <begin position="48"/>
        <end position="120"/>
    </location>
</feature>
<protein>
    <submittedName>
        <fullName evidence="2">7825_t:CDS:1</fullName>
    </submittedName>
</protein>
<organism evidence="2 3">
    <name type="scientific">Ambispora gerdemannii</name>
    <dbReference type="NCBI Taxonomy" id="144530"/>
    <lineage>
        <taxon>Eukaryota</taxon>
        <taxon>Fungi</taxon>
        <taxon>Fungi incertae sedis</taxon>
        <taxon>Mucoromycota</taxon>
        <taxon>Glomeromycotina</taxon>
        <taxon>Glomeromycetes</taxon>
        <taxon>Archaeosporales</taxon>
        <taxon>Ambisporaceae</taxon>
        <taxon>Ambispora</taxon>
    </lineage>
</organism>
<feature type="region of interest" description="Disordered" evidence="1">
    <location>
        <begin position="1"/>
        <end position="24"/>
    </location>
</feature>
<dbReference type="OrthoDB" id="2402017at2759"/>
<dbReference type="AlphaFoldDB" id="A0A9N9GME9"/>
<feature type="compositionally biased region" description="Polar residues" evidence="1">
    <location>
        <begin position="109"/>
        <end position="120"/>
    </location>
</feature>
<evidence type="ECO:0000256" key="1">
    <source>
        <dbReference type="SAM" id="MobiDB-lite"/>
    </source>
</evidence>
<feature type="compositionally biased region" description="Basic and acidic residues" evidence="1">
    <location>
        <begin position="48"/>
        <end position="57"/>
    </location>
</feature>
<feature type="compositionally biased region" description="Low complexity" evidence="1">
    <location>
        <begin position="97"/>
        <end position="108"/>
    </location>
</feature>
<name>A0A9N9GME9_9GLOM</name>
<gene>
    <name evidence="2" type="ORF">AGERDE_LOCUS10070</name>
</gene>
<comment type="caution">
    <text evidence="2">The sequence shown here is derived from an EMBL/GenBank/DDBJ whole genome shotgun (WGS) entry which is preliminary data.</text>
</comment>
<sequence length="479" mass="53839">MSAETTTNLLPSLPPISSSSYQISTSFLDPTETSFLENDREDYLDQLKQQAESDRLQHKNSLLNTRDTPSSDSNVIASSTHSTTSNNQPQPQPQPAQAPLSQPSYAQQLQSTPSQPSYVQQLQSTLSQPSYAQQLQSKTINNSVFRRDESRHNPNLNRDNTIGSFSEIKELQSSLKQFTNMKASNIKFHQNQVNTLFLKYRCRGIQENGIPPLVLSGALQRLIIETIFEETAKYINHDSRRSKLLLPAPSSTSKDNSHHNTLETEIINTTNNLILLTTLLSENFEKANKSDSNSKAPVTNYTSNSLVRNLPNLIRQQTASALREAAFSNDQHSFLQSTSKKVIDTLNLYRDIKTDAVVLKREAIDVVKKVVRVLWFGIRAQEKVPELIFFEAGDELDVDLMNGEFDEDDLDTDEVEICSFPLIAIDPTDDENRTVIAKSLIKKRPIKTNRGVSRHSVASESYTSSIGMSNKYSFNYSNV</sequence>
<evidence type="ECO:0000313" key="3">
    <source>
        <dbReference type="Proteomes" id="UP000789831"/>
    </source>
</evidence>
<evidence type="ECO:0000313" key="2">
    <source>
        <dbReference type="EMBL" id="CAG8621108.1"/>
    </source>
</evidence>
<reference evidence="2" key="1">
    <citation type="submission" date="2021-06" db="EMBL/GenBank/DDBJ databases">
        <authorList>
            <person name="Kallberg Y."/>
            <person name="Tangrot J."/>
            <person name="Rosling A."/>
        </authorList>
    </citation>
    <scope>NUCLEOTIDE SEQUENCE</scope>
    <source>
        <strain evidence="2">MT106</strain>
    </source>
</reference>